<protein>
    <submittedName>
        <fullName evidence="1">DNA-binding protein</fullName>
    </submittedName>
</protein>
<proteinExistence type="predicted"/>
<sequence>MNTLFSRKLKPAEVSNLTGIPESTLAKMRMTPDAGPPFLKLGKTVLYDTTDVEAWLASKRRRSTSEAA</sequence>
<dbReference type="EMBL" id="QFBC01000020">
    <property type="protein sequence ID" value="PWE52766.1"/>
    <property type="molecule type" value="Genomic_DNA"/>
</dbReference>
<dbReference type="InterPro" id="IPR009061">
    <property type="entry name" value="DNA-bd_dom_put_sf"/>
</dbReference>
<reference evidence="1 2" key="1">
    <citation type="submission" date="2018-05" db="EMBL/GenBank/DDBJ databases">
        <title>The draft genome of strain NS-104.</title>
        <authorList>
            <person name="Hang P."/>
            <person name="Jiang J."/>
        </authorList>
    </citation>
    <scope>NUCLEOTIDE SEQUENCE [LARGE SCALE GENOMIC DNA]</scope>
    <source>
        <strain evidence="1 2">NS-104</strain>
    </source>
</reference>
<dbReference type="GO" id="GO:0003677">
    <property type="term" value="F:DNA binding"/>
    <property type="evidence" value="ECO:0007669"/>
    <property type="project" value="UniProtKB-KW"/>
</dbReference>
<evidence type="ECO:0000313" key="2">
    <source>
        <dbReference type="Proteomes" id="UP000245252"/>
    </source>
</evidence>
<dbReference type="SUPFAM" id="SSF46955">
    <property type="entry name" value="Putative DNA-binding domain"/>
    <property type="match status" value="1"/>
</dbReference>
<keyword evidence="1" id="KW-0238">DNA-binding</keyword>
<organism evidence="1 2">
    <name type="scientific">Metarhizobium album</name>
    <dbReference type="NCBI Taxonomy" id="2182425"/>
    <lineage>
        <taxon>Bacteria</taxon>
        <taxon>Pseudomonadati</taxon>
        <taxon>Pseudomonadota</taxon>
        <taxon>Alphaproteobacteria</taxon>
        <taxon>Hyphomicrobiales</taxon>
        <taxon>Rhizobiaceae</taxon>
        <taxon>Metarhizobium</taxon>
    </lineage>
</organism>
<dbReference type="RefSeq" id="WP_109461666.1">
    <property type="nucleotide sequence ID" value="NZ_QFBC01000020.1"/>
</dbReference>
<name>A0A2U2DHH5_9HYPH</name>
<accession>A0A2U2DHH5</accession>
<dbReference type="AlphaFoldDB" id="A0A2U2DHH5"/>
<comment type="caution">
    <text evidence="1">The sequence shown here is derived from an EMBL/GenBank/DDBJ whole genome shotgun (WGS) entry which is preliminary data.</text>
</comment>
<keyword evidence="2" id="KW-1185">Reference proteome</keyword>
<gene>
    <name evidence="1" type="ORF">DEM27_28590</name>
</gene>
<dbReference type="Proteomes" id="UP000245252">
    <property type="component" value="Unassembled WGS sequence"/>
</dbReference>
<evidence type="ECO:0000313" key="1">
    <source>
        <dbReference type="EMBL" id="PWE52766.1"/>
    </source>
</evidence>
<dbReference type="OrthoDB" id="9806994at2"/>